<feature type="compositionally biased region" description="Low complexity" evidence="1">
    <location>
        <begin position="26"/>
        <end position="35"/>
    </location>
</feature>
<name>A0A9P6L6P7_9AGAM</name>
<feature type="compositionally biased region" description="Polar residues" evidence="1">
    <location>
        <begin position="187"/>
        <end position="226"/>
    </location>
</feature>
<feature type="compositionally biased region" description="Polar residues" evidence="1">
    <location>
        <begin position="57"/>
        <end position="72"/>
    </location>
</feature>
<feature type="compositionally biased region" description="Polar residues" evidence="1">
    <location>
        <begin position="161"/>
        <end position="172"/>
    </location>
</feature>
<feature type="compositionally biased region" description="Polar residues" evidence="1">
    <location>
        <begin position="84"/>
        <end position="106"/>
    </location>
</feature>
<gene>
    <name evidence="2" type="ORF">BJ322DRAFT_740969</name>
</gene>
<reference evidence="2" key="1">
    <citation type="journal article" date="2020" name="Nat. Commun.">
        <title>Large-scale genome sequencing of mycorrhizal fungi provides insights into the early evolution of symbiotic traits.</title>
        <authorList>
            <person name="Miyauchi S."/>
            <person name="Kiss E."/>
            <person name="Kuo A."/>
            <person name="Drula E."/>
            <person name="Kohler A."/>
            <person name="Sanchez-Garcia M."/>
            <person name="Morin E."/>
            <person name="Andreopoulos B."/>
            <person name="Barry K.W."/>
            <person name="Bonito G."/>
            <person name="Buee M."/>
            <person name="Carver A."/>
            <person name="Chen C."/>
            <person name="Cichocki N."/>
            <person name="Clum A."/>
            <person name="Culley D."/>
            <person name="Crous P.W."/>
            <person name="Fauchery L."/>
            <person name="Girlanda M."/>
            <person name="Hayes R.D."/>
            <person name="Keri Z."/>
            <person name="LaButti K."/>
            <person name="Lipzen A."/>
            <person name="Lombard V."/>
            <person name="Magnuson J."/>
            <person name="Maillard F."/>
            <person name="Murat C."/>
            <person name="Nolan M."/>
            <person name="Ohm R.A."/>
            <person name="Pangilinan J."/>
            <person name="Pereira M.F."/>
            <person name="Perotto S."/>
            <person name="Peter M."/>
            <person name="Pfister S."/>
            <person name="Riley R."/>
            <person name="Sitrit Y."/>
            <person name="Stielow J.B."/>
            <person name="Szollosi G."/>
            <person name="Zifcakova L."/>
            <person name="Stursova M."/>
            <person name="Spatafora J.W."/>
            <person name="Tedersoo L."/>
            <person name="Vaario L.M."/>
            <person name="Yamada A."/>
            <person name="Yan M."/>
            <person name="Wang P."/>
            <person name="Xu J."/>
            <person name="Bruns T."/>
            <person name="Baldrian P."/>
            <person name="Vilgalys R."/>
            <person name="Dunand C."/>
            <person name="Henrissat B."/>
            <person name="Grigoriev I.V."/>
            <person name="Hibbett D."/>
            <person name="Nagy L.G."/>
            <person name="Martin F.M."/>
        </authorList>
    </citation>
    <scope>NUCLEOTIDE SEQUENCE</scope>
    <source>
        <strain evidence="2">UH-Tt-Lm1</strain>
    </source>
</reference>
<dbReference type="EMBL" id="WIUZ02000006">
    <property type="protein sequence ID" value="KAF9785782.1"/>
    <property type="molecule type" value="Genomic_DNA"/>
</dbReference>
<evidence type="ECO:0000313" key="2">
    <source>
        <dbReference type="EMBL" id="KAF9785782.1"/>
    </source>
</evidence>
<evidence type="ECO:0000313" key="3">
    <source>
        <dbReference type="Proteomes" id="UP000736335"/>
    </source>
</evidence>
<proteinExistence type="predicted"/>
<keyword evidence="3" id="KW-1185">Reference proteome</keyword>
<protein>
    <submittedName>
        <fullName evidence="2">Uncharacterized protein</fullName>
    </submittedName>
</protein>
<evidence type="ECO:0000256" key="1">
    <source>
        <dbReference type="SAM" id="MobiDB-lite"/>
    </source>
</evidence>
<feature type="compositionally biased region" description="Pro residues" evidence="1">
    <location>
        <begin position="36"/>
        <end position="48"/>
    </location>
</feature>
<sequence>MTTVKAKVTTRLDHVRPPSPLKVNGVSSRPNVSSRPPSPSKLPSPSPVARPKAKINLSANITVRKTPNTSPRSAVPFRAPSPFKVNQRSENKTVPGSNVSSISVSRPPSAKPHAVGVQKSISSSPTVPRMDRPPVLSNVAGRANTTSPELLAPQRKASVTLHPTATGVSRTAPSSPQVPSVVPHMRSPSTLSSLRDSQPSPVPSTRITSKLTKLSVNVKASDTSEPATPISMRGLGHRPRRLFRQTRSLPLR</sequence>
<feature type="compositionally biased region" description="Low complexity" evidence="1">
    <location>
        <begin position="173"/>
        <end position="183"/>
    </location>
</feature>
<organism evidence="2 3">
    <name type="scientific">Thelephora terrestris</name>
    <dbReference type="NCBI Taxonomy" id="56493"/>
    <lineage>
        <taxon>Eukaryota</taxon>
        <taxon>Fungi</taxon>
        <taxon>Dikarya</taxon>
        <taxon>Basidiomycota</taxon>
        <taxon>Agaricomycotina</taxon>
        <taxon>Agaricomycetes</taxon>
        <taxon>Thelephorales</taxon>
        <taxon>Thelephoraceae</taxon>
        <taxon>Thelephora</taxon>
    </lineage>
</organism>
<dbReference type="Proteomes" id="UP000736335">
    <property type="component" value="Unassembled WGS sequence"/>
</dbReference>
<comment type="caution">
    <text evidence="2">The sequence shown here is derived from an EMBL/GenBank/DDBJ whole genome shotgun (WGS) entry which is preliminary data.</text>
</comment>
<reference evidence="2" key="2">
    <citation type="submission" date="2020-11" db="EMBL/GenBank/DDBJ databases">
        <authorList>
            <consortium name="DOE Joint Genome Institute"/>
            <person name="Kuo A."/>
            <person name="Miyauchi S."/>
            <person name="Kiss E."/>
            <person name="Drula E."/>
            <person name="Kohler A."/>
            <person name="Sanchez-Garcia M."/>
            <person name="Andreopoulos B."/>
            <person name="Barry K.W."/>
            <person name="Bonito G."/>
            <person name="Buee M."/>
            <person name="Carver A."/>
            <person name="Chen C."/>
            <person name="Cichocki N."/>
            <person name="Clum A."/>
            <person name="Culley D."/>
            <person name="Crous P.W."/>
            <person name="Fauchery L."/>
            <person name="Girlanda M."/>
            <person name="Hayes R."/>
            <person name="Keri Z."/>
            <person name="Labutti K."/>
            <person name="Lipzen A."/>
            <person name="Lombard V."/>
            <person name="Magnuson J."/>
            <person name="Maillard F."/>
            <person name="Morin E."/>
            <person name="Murat C."/>
            <person name="Nolan M."/>
            <person name="Ohm R."/>
            <person name="Pangilinan J."/>
            <person name="Pereira M."/>
            <person name="Perotto S."/>
            <person name="Peter M."/>
            <person name="Riley R."/>
            <person name="Sitrit Y."/>
            <person name="Stielow B."/>
            <person name="Szollosi G."/>
            <person name="Zifcakova L."/>
            <person name="Stursova M."/>
            <person name="Spatafora J.W."/>
            <person name="Tedersoo L."/>
            <person name="Vaario L.-M."/>
            <person name="Yamada A."/>
            <person name="Yan M."/>
            <person name="Wang P."/>
            <person name="Xu J."/>
            <person name="Bruns T."/>
            <person name="Baldrian P."/>
            <person name="Vilgalys R."/>
            <person name="Henrissat B."/>
            <person name="Grigoriev I.V."/>
            <person name="Hibbett D."/>
            <person name="Nagy L.G."/>
            <person name="Martin F.M."/>
        </authorList>
    </citation>
    <scope>NUCLEOTIDE SEQUENCE</scope>
    <source>
        <strain evidence="2">UH-Tt-Lm1</strain>
    </source>
</reference>
<dbReference type="AlphaFoldDB" id="A0A9P6L6P7"/>
<accession>A0A9P6L6P7</accession>
<feature type="region of interest" description="Disordered" evidence="1">
    <location>
        <begin position="1"/>
        <end position="239"/>
    </location>
</feature>